<keyword evidence="6" id="KW-1185">Reference proteome</keyword>
<name>A0A378RNN6_MYROD</name>
<dbReference type="InterPro" id="IPR006311">
    <property type="entry name" value="TAT_signal"/>
</dbReference>
<keyword evidence="3 5" id="KW-0378">Hydrolase</keyword>
<dbReference type="Pfam" id="PF05506">
    <property type="entry name" value="PLipase_C_C"/>
    <property type="match status" value="2"/>
</dbReference>
<dbReference type="EMBL" id="UGQL01000001">
    <property type="protein sequence ID" value="STZ27969.1"/>
    <property type="molecule type" value="Genomic_DNA"/>
</dbReference>
<protein>
    <recommendedName>
        <fullName evidence="2">phospholipase C</fullName>
        <ecNumber evidence="2">3.1.4.3</ecNumber>
    </recommendedName>
</protein>
<gene>
    <name evidence="5" type="primary">plcN</name>
    <name evidence="5" type="ORF">NCTC11179_01507</name>
</gene>
<dbReference type="PANTHER" id="PTHR31956">
    <property type="entry name" value="NON-SPECIFIC PHOSPHOLIPASE C4-RELATED"/>
    <property type="match status" value="1"/>
</dbReference>
<dbReference type="InterPro" id="IPR017850">
    <property type="entry name" value="Alkaline_phosphatase_core_sf"/>
</dbReference>
<evidence type="ECO:0000256" key="3">
    <source>
        <dbReference type="ARBA" id="ARBA00022801"/>
    </source>
</evidence>
<accession>A0A378RNN6</accession>
<comment type="similarity">
    <text evidence="1">Belongs to the bacterial phospholipase C family.</text>
</comment>
<evidence type="ECO:0000256" key="1">
    <source>
        <dbReference type="ARBA" id="ARBA00009717"/>
    </source>
</evidence>
<dbReference type="Pfam" id="PF04185">
    <property type="entry name" value="Phosphoesterase"/>
    <property type="match status" value="2"/>
</dbReference>
<dbReference type="InterPro" id="IPR008475">
    <property type="entry name" value="PLipase_C_C"/>
</dbReference>
<feature type="domain" description="Bacterial phospholipase C C-terminal" evidence="4">
    <location>
        <begin position="622"/>
        <end position="716"/>
    </location>
</feature>
<sequence length="822" mass="94769">MSTTRRDFIKTSSLFMGGMTVLNAMPSSIQRALSIEADPGTTFLDAEHVVFLMQENRSFDHCYGTLSGVRGFNDPRVIRQPNQLPVWFQTDQNKTIYGPFRLDIENTKITWMGSLPHSWKDMVEARNDGKMDQWLIAKKPGNKEYAHMPLTMGYFTREDIPFYYAFADAFTVCDQHFCSSLTGTSANRSYFWAGAIRENPRDPNSVAHVNNGQINYKDVSWKTYPERLEENNISWKVYQNELSVPVGFTDMEESWLANFTDNNLEFYRQYNVRFNKAHIQFKTLELKRLTQQITDGTLTGEALQKAETERLALEKYLAEHGETAFAQLSDFEQQIHKKAFTTNTADPDYHQIEEMEYQENGETKKVAVPKGDILYQFRKDVAEDQLPMVSWLVAPCNFSDHPGAPWFGAWYVSEVLDILTKNPKVWKKTIFILTYDENDGYFDHVAPFVPPLSTDEKQGKVSSQLDTQDEWVTLAQDRARDSKSALASPIGLGYRVPMVVASPWTRGGWVNSEVCDLTSTLQFLEYFIEKKTGKKVIEENISAWRRGTCSNMTSVFQPANDLKKLDLDFVDRNKYVERILNARDKNVPQGFNAYTWQELQQHQAWNDFQHFPKQESGVKKACGLPYVINVNALVDKKGVQMQLDIHANQLKNKDYLAPVQVYAHQKFQGETGRNWNFSVDEKESLVYQWGSQDLEQGRYNFSVHSFNGFYRNFKGKVQDPSVVVDFIVHVDQTVTISLKNKSNETLAFYVQDVVYSKENQKISVKPNEEHTLKLDYTKYKGWYDVVITLVNYANFVYQYAGHIENGASSITDPYMASFSKWS</sequence>
<evidence type="ECO:0000256" key="2">
    <source>
        <dbReference type="ARBA" id="ARBA00012018"/>
    </source>
</evidence>
<dbReference type="Proteomes" id="UP000255024">
    <property type="component" value="Unassembled WGS sequence"/>
</dbReference>
<dbReference type="AlphaFoldDB" id="A0A378RNN6"/>
<feature type="domain" description="Bacterial phospholipase C C-terminal" evidence="4">
    <location>
        <begin position="727"/>
        <end position="802"/>
    </location>
</feature>
<dbReference type="RefSeq" id="WP_115090805.1">
    <property type="nucleotide sequence ID" value="NZ_CP068107.1"/>
</dbReference>
<evidence type="ECO:0000259" key="4">
    <source>
        <dbReference type="Pfam" id="PF05506"/>
    </source>
</evidence>
<dbReference type="GO" id="GO:0016042">
    <property type="term" value="P:lipid catabolic process"/>
    <property type="evidence" value="ECO:0007669"/>
    <property type="project" value="InterPro"/>
</dbReference>
<evidence type="ECO:0000313" key="5">
    <source>
        <dbReference type="EMBL" id="STZ27969.1"/>
    </source>
</evidence>
<proteinExistence type="inferred from homology"/>
<dbReference type="EC" id="3.1.4.3" evidence="2"/>
<reference evidence="5 6" key="1">
    <citation type="submission" date="2018-06" db="EMBL/GenBank/DDBJ databases">
        <authorList>
            <consortium name="Pathogen Informatics"/>
            <person name="Doyle S."/>
        </authorList>
    </citation>
    <scope>NUCLEOTIDE SEQUENCE [LARGE SCALE GENOMIC DNA]</scope>
    <source>
        <strain evidence="5 6">NCTC11179</strain>
    </source>
</reference>
<dbReference type="PANTHER" id="PTHR31956:SF1">
    <property type="entry name" value="NON-SPECIFIC PHOSPHOLIPASE C1"/>
    <property type="match status" value="1"/>
</dbReference>
<organism evidence="5 6">
    <name type="scientific">Myroides odoratus</name>
    <name type="common">Flavobacterium odoratum</name>
    <dbReference type="NCBI Taxonomy" id="256"/>
    <lineage>
        <taxon>Bacteria</taxon>
        <taxon>Pseudomonadati</taxon>
        <taxon>Bacteroidota</taxon>
        <taxon>Flavobacteriia</taxon>
        <taxon>Flavobacteriales</taxon>
        <taxon>Flavobacteriaceae</taxon>
        <taxon>Myroides</taxon>
    </lineage>
</organism>
<dbReference type="Gene3D" id="3.40.720.10">
    <property type="entry name" value="Alkaline Phosphatase, subunit A"/>
    <property type="match status" value="2"/>
</dbReference>
<dbReference type="NCBIfam" id="TIGR03396">
    <property type="entry name" value="PC_PLC"/>
    <property type="match status" value="1"/>
</dbReference>
<evidence type="ECO:0000313" key="6">
    <source>
        <dbReference type="Proteomes" id="UP000255024"/>
    </source>
</evidence>
<dbReference type="PROSITE" id="PS51318">
    <property type="entry name" value="TAT"/>
    <property type="match status" value="1"/>
</dbReference>
<dbReference type="InterPro" id="IPR017767">
    <property type="entry name" value="PC-PLC"/>
</dbReference>
<dbReference type="GO" id="GO:0034480">
    <property type="term" value="F:phosphatidylcholine phospholipase C activity"/>
    <property type="evidence" value="ECO:0007669"/>
    <property type="project" value="UniProtKB-EC"/>
</dbReference>
<dbReference type="InterPro" id="IPR007312">
    <property type="entry name" value="Phosphoesterase"/>
</dbReference>